<keyword evidence="11 17" id="KW-0547">Nucleotide-binding</keyword>
<dbReference type="SMART" id="SM00365">
    <property type="entry name" value="LRR_SD22"/>
    <property type="match status" value="3"/>
</dbReference>
<dbReference type="Pfam" id="PF00560">
    <property type="entry name" value="LRR_1"/>
    <property type="match status" value="5"/>
</dbReference>
<dbReference type="PANTHER" id="PTHR27008">
    <property type="entry name" value="OS04G0122200 PROTEIN"/>
    <property type="match status" value="1"/>
</dbReference>
<comment type="similarity">
    <text evidence="2">Belongs to the protein kinase superfamily. Ser/Thr protein kinase family.</text>
</comment>
<evidence type="ECO:0000256" key="13">
    <source>
        <dbReference type="ARBA" id="ARBA00022840"/>
    </source>
</evidence>
<dbReference type="InterPro" id="IPR000719">
    <property type="entry name" value="Prot_kinase_dom"/>
</dbReference>
<dbReference type="InterPro" id="IPR003591">
    <property type="entry name" value="Leu-rich_rpt_typical-subtyp"/>
</dbReference>
<accession>A0AA38Z857</accession>
<evidence type="ECO:0000313" key="20">
    <source>
        <dbReference type="EMBL" id="KAJ9683788.1"/>
    </source>
</evidence>
<keyword evidence="5" id="KW-0723">Serine/threonine-protein kinase</keyword>
<feature type="transmembrane region" description="Helical" evidence="18">
    <location>
        <begin position="669"/>
        <end position="691"/>
    </location>
</feature>
<keyword evidence="4" id="KW-1003">Cell membrane</keyword>
<dbReference type="Pfam" id="PF13855">
    <property type="entry name" value="LRR_8"/>
    <property type="match status" value="1"/>
</dbReference>
<dbReference type="EC" id="2.7.11.1" evidence="3"/>
<dbReference type="FunFam" id="3.30.200.20:FF:000432">
    <property type="entry name" value="LRR receptor-like serine/threonine-protein kinase EFR"/>
    <property type="match status" value="1"/>
</dbReference>
<keyword evidence="12" id="KW-0418">Kinase</keyword>
<evidence type="ECO:0000256" key="15">
    <source>
        <dbReference type="ARBA" id="ARBA00023136"/>
    </source>
</evidence>
<evidence type="ECO:0000256" key="16">
    <source>
        <dbReference type="ARBA" id="ARBA00023180"/>
    </source>
</evidence>
<dbReference type="InterPro" id="IPR008271">
    <property type="entry name" value="Ser/Thr_kinase_AS"/>
</dbReference>
<dbReference type="PROSITE" id="PS50011">
    <property type="entry name" value="PROTEIN_KINASE_DOM"/>
    <property type="match status" value="1"/>
</dbReference>
<comment type="subcellular location">
    <subcellularLocation>
        <location evidence="1">Cell membrane</location>
        <topology evidence="1">Single-pass membrane protein</topology>
    </subcellularLocation>
</comment>
<evidence type="ECO:0000256" key="9">
    <source>
        <dbReference type="ARBA" id="ARBA00022729"/>
    </source>
</evidence>
<dbReference type="FunFam" id="3.80.10.10:FF:000288">
    <property type="entry name" value="LRR receptor-like serine/threonine-protein kinase EFR"/>
    <property type="match status" value="1"/>
</dbReference>
<dbReference type="Gene3D" id="3.30.200.20">
    <property type="entry name" value="Phosphorylase Kinase, domain 1"/>
    <property type="match status" value="1"/>
</dbReference>
<dbReference type="Gene3D" id="3.80.10.10">
    <property type="entry name" value="Ribonuclease Inhibitor"/>
    <property type="match status" value="4"/>
</dbReference>
<evidence type="ECO:0000256" key="14">
    <source>
        <dbReference type="ARBA" id="ARBA00022989"/>
    </source>
</evidence>
<keyword evidence="10" id="KW-0677">Repeat</keyword>
<feature type="domain" description="Protein kinase" evidence="19">
    <location>
        <begin position="724"/>
        <end position="926"/>
    </location>
</feature>
<reference evidence="20 21" key="1">
    <citation type="journal article" date="2023" name="BMC Biotechnol.">
        <title>Vitis rotundifolia cv Carlos genome sequencing.</title>
        <authorList>
            <person name="Huff M."/>
            <person name="Hulse-Kemp A."/>
            <person name="Scheffler B."/>
            <person name="Youngblood R."/>
            <person name="Simpson S."/>
            <person name="Babiker E."/>
            <person name="Staton M."/>
        </authorList>
    </citation>
    <scope>NUCLEOTIDE SEQUENCE [LARGE SCALE GENOMIC DNA]</scope>
    <source>
        <tissue evidence="20">Leaf</tissue>
    </source>
</reference>
<evidence type="ECO:0000256" key="18">
    <source>
        <dbReference type="SAM" id="Phobius"/>
    </source>
</evidence>
<dbReference type="GO" id="GO:0004674">
    <property type="term" value="F:protein serine/threonine kinase activity"/>
    <property type="evidence" value="ECO:0007669"/>
    <property type="project" value="UniProtKB-KW"/>
</dbReference>
<dbReference type="InterPro" id="IPR032675">
    <property type="entry name" value="LRR_dom_sf"/>
</dbReference>
<dbReference type="InterPro" id="IPR017441">
    <property type="entry name" value="Protein_kinase_ATP_BS"/>
</dbReference>
<dbReference type="Gene3D" id="1.10.510.10">
    <property type="entry name" value="Transferase(Phosphotransferase) domain 1"/>
    <property type="match status" value="1"/>
</dbReference>
<evidence type="ECO:0000256" key="8">
    <source>
        <dbReference type="ARBA" id="ARBA00022692"/>
    </source>
</evidence>
<evidence type="ECO:0000259" key="19">
    <source>
        <dbReference type="PROSITE" id="PS50011"/>
    </source>
</evidence>
<dbReference type="FunFam" id="3.80.10.10:FF:000400">
    <property type="entry name" value="Nuclear pore complex protein NUP107"/>
    <property type="match status" value="1"/>
</dbReference>
<evidence type="ECO:0000256" key="17">
    <source>
        <dbReference type="PROSITE-ProRule" id="PRU10141"/>
    </source>
</evidence>
<dbReference type="SUPFAM" id="SSF52058">
    <property type="entry name" value="L domain-like"/>
    <property type="match status" value="2"/>
</dbReference>
<evidence type="ECO:0000256" key="1">
    <source>
        <dbReference type="ARBA" id="ARBA00004162"/>
    </source>
</evidence>
<evidence type="ECO:0000256" key="12">
    <source>
        <dbReference type="ARBA" id="ARBA00022777"/>
    </source>
</evidence>
<dbReference type="Proteomes" id="UP001168098">
    <property type="component" value="Unassembled WGS sequence"/>
</dbReference>
<dbReference type="InterPro" id="IPR051809">
    <property type="entry name" value="Plant_receptor-like_S/T_kinase"/>
</dbReference>
<evidence type="ECO:0000256" key="3">
    <source>
        <dbReference type="ARBA" id="ARBA00012513"/>
    </source>
</evidence>
<dbReference type="SUPFAM" id="SSF56112">
    <property type="entry name" value="Protein kinase-like (PK-like)"/>
    <property type="match status" value="1"/>
</dbReference>
<dbReference type="PROSITE" id="PS00108">
    <property type="entry name" value="PROTEIN_KINASE_ST"/>
    <property type="match status" value="1"/>
</dbReference>
<evidence type="ECO:0000256" key="2">
    <source>
        <dbReference type="ARBA" id="ARBA00008684"/>
    </source>
</evidence>
<evidence type="ECO:0000313" key="21">
    <source>
        <dbReference type="Proteomes" id="UP001168098"/>
    </source>
</evidence>
<dbReference type="InterPro" id="IPR011009">
    <property type="entry name" value="Kinase-like_dom_sf"/>
</dbReference>
<dbReference type="InterPro" id="IPR013210">
    <property type="entry name" value="LRR_N_plant-typ"/>
</dbReference>
<dbReference type="FunFam" id="3.80.10.10:FF:000299">
    <property type="entry name" value="Piriformospora indica-insensitive protein 2"/>
    <property type="match status" value="1"/>
</dbReference>
<dbReference type="InterPro" id="IPR001245">
    <property type="entry name" value="Ser-Thr/Tyr_kinase_cat_dom"/>
</dbReference>
<keyword evidence="8 18" id="KW-0812">Transmembrane</keyword>
<dbReference type="PANTHER" id="PTHR27008:SF499">
    <property type="entry name" value="OS06G0581500 PROTEIN"/>
    <property type="match status" value="1"/>
</dbReference>
<organism evidence="20 21">
    <name type="scientific">Vitis rotundifolia</name>
    <name type="common">Muscadine grape</name>
    <dbReference type="NCBI Taxonomy" id="103349"/>
    <lineage>
        <taxon>Eukaryota</taxon>
        <taxon>Viridiplantae</taxon>
        <taxon>Streptophyta</taxon>
        <taxon>Embryophyta</taxon>
        <taxon>Tracheophyta</taxon>
        <taxon>Spermatophyta</taxon>
        <taxon>Magnoliopsida</taxon>
        <taxon>eudicotyledons</taxon>
        <taxon>Gunneridae</taxon>
        <taxon>Pentapetalae</taxon>
        <taxon>rosids</taxon>
        <taxon>Vitales</taxon>
        <taxon>Vitaceae</taxon>
        <taxon>Viteae</taxon>
        <taxon>Vitis</taxon>
    </lineage>
</organism>
<comment type="caution">
    <text evidence="20">The sequence shown here is derived from an EMBL/GenBank/DDBJ whole genome shotgun (WGS) entry which is preliminary data.</text>
</comment>
<evidence type="ECO:0000256" key="4">
    <source>
        <dbReference type="ARBA" id="ARBA00022475"/>
    </source>
</evidence>
<keyword evidence="13 17" id="KW-0067">ATP-binding</keyword>
<keyword evidence="15 18" id="KW-0472">Membrane</keyword>
<feature type="binding site" evidence="17">
    <location>
        <position position="753"/>
    </location>
    <ligand>
        <name>ATP</name>
        <dbReference type="ChEBI" id="CHEBI:30616"/>
    </ligand>
</feature>
<keyword evidence="16" id="KW-0325">Glycoprotein</keyword>
<evidence type="ECO:0000256" key="5">
    <source>
        <dbReference type="ARBA" id="ARBA00022527"/>
    </source>
</evidence>
<evidence type="ECO:0000256" key="11">
    <source>
        <dbReference type="ARBA" id="ARBA00022741"/>
    </source>
</evidence>
<keyword evidence="9" id="KW-0732">Signal</keyword>
<evidence type="ECO:0000256" key="6">
    <source>
        <dbReference type="ARBA" id="ARBA00022614"/>
    </source>
</evidence>
<dbReference type="PROSITE" id="PS00107">
    <property type="entry name" value="PROTEIN_KINASE_ATP"/>
    <property type="match status" value="1"/>
</dbReference>
<protein>
    <recommendedName>
        <fullName evidence="3">non-specific serine/threonine protein kinase</fullName>
        <ecNumber evidence="3">2.7.11.1</ecNumber>
    </recommendedName>
</protein>
<keyword evidence="21" id="KW-1185">Reference proteome</keyword>
<keyword evidence="7" id="KW-0808">Transferase</keyword>
<dbReference type="SMART" id="SM00220">
    <property type="entry name" value="S_TKc"/>
    <property type="match status" value="1"/>
</dbReference>
<keyword evidence="6" id="KW-0433">Leucine-rich repeat</keyword>
<dbReference type="Pfam" id="PF23598">
    <property type="entry name" value="LRR_14"/>
    <property type="match status" value="1"/>
</dbReference>
<dbReference type="SMART" id="SM00369">
    <property type="entry name" value="LRR_TYP"/>
    <property type="match status" value="7"/>
</dbReference>
<dbReference type="GO" id="GO:0005886">
    <property type="term" value="C:plasma membrane"/>
    <property type="evidence" value="ECO:0007669"/>
    <property type="project" value="UniProtKB-SubCell"/>
</dbReference>
<gene>
    <name evidence="20" type="ORF">PVL29_016334</name>
</gene>
<dbReference type="InterPro" id="IPR055414">
    <property type="entry name" value="LRR_R13L4/SHOC2-like"/>
</dbReference>
<dbReference type="Pfam" id="PF08263">
    <property type="entry name" value="LRRNT_2"/>
    <property type="match status" value="1"/>
</dbReference>
<evidence type="ECO:0000256" key="10">
    <source>
        <dbReference type="ARBA" id="ARBA00022737"/>
    </source>
</evidence>
<sequence>MRQSNQPKEMPLISLRLRWWFFLVNLVICISSLELESLSSTPTFGNETDKLALLTIKHHLVDVPNGVLSSWNDSLHFCQWQGVTCSRRRQRVTALRLEGQNLAGSLTPIGNLTFLRELVLSNNHLQGSIPTDIGLLRRMRHLNLSTNSLQGEIPIDLTNCSNLETVDLTRNNLTGQIPFHVGHMSTKLLVLRLGVNGLTGVIPSTLGNLSSLQHLSVAYNHLEGRIPHDLGRLKSLKILYLDVNNLSGTIPPSLYNLSSVIEFVVTDNNLSGNFLSNMRFSFPQLGKLAIALNQFTGIIPDTLSNISGLEVLDVGVNYLTGQVPDSLKVLKDLQWLNADFNNLGRGTSGDLNFLNSLTNISSLRIISLYQNNFGGVLPNSIVNLSTQLQELYLGENKIFGNIPGDIGNLINLTTFGVDQNDLTGVIPTSIGKLQNLKELELSWNRLSGLLPSSLGNLSQLYYLNMSYNNLEGNIPTSLRNCQNMEILLLDHNKLSGSVPENVIGHFYQLRSLYLQKNTFTGILPADVGQLKNLNELLVSDNKLSGEIPRELGSCLVLEYLDMARNSFQGNIPLSFSSLRGIRFLDLSCNNLSGRIPNELEHLLGLLSLNLSYNYLEGEVPSGGVFKNVSEISITGNKKLCGGIPQLQLPPCPIVESAKHGKGKHLSIKIIIAISIGGVSCLASIVASVLLYRRKKTIMKSSSTSLGYGYLRVSYKELLKATCGFASSHLIGMGSFGSVYKGVLSQGKRLVAVKVLNLQQHGASKSFMAECKVLRQIRHRNLLRIITSCSSVDNKGSDFKALVFEFMPNGNLDSWLHHESRNLSFRQRLDIASDVACALDYLHHHCQTPIVHGDLKPSNVLLDDNMVAHVGDFGLAKLIPEATEISSSDHQTSSALLMGSIGYVAPGTLLYVFCSFLKISCEVIALN</sequence>
<keyword evidence="14 18" id="KW-1133">Transmembrane helix</keyword>
<dbReference type="Pfam" id="PF07714">
    <property type="entry name" value="PK_Tyr_Ser-Thr"/>
    <property type="match status" value="1"/>
</dbReference>
<name>A0AA38Z857_VITRO</name>
<dbReference type="EMBL" id="JARBHA010000013">
    <property type="protein sequence ID" value="KAJ9683788.1"/>
    <property type="molecule type" value="Genomic_DNA"/>
</dbReference>
<dbReference type="GO" id="GO:0005524">
    <property type="term" value="F:ATP binding"/>
    <property type="evidence" value="ECO:0007669"/>
    <property type="project" value="UniProtKB-UniRule"/>
</dbReference>
<dbReference type="AlphaFoldDB" id="A0AA38Z857"/>
<evidence type="ECO:0000256" key="7">
    <source>
        <dbReference type="ARBA" id="ARBA00022679"/>
    </source>
</evidence>
<dbReference type="InterPro" id="IPR001611">
    <property type="entry name" value="Leu-rich_rpt"/>
</dbReference>
<proteinExistence type="inferred from homology"/>